<reference evidence="2 3" key="1">
    <citation type="submission" date="2019-03" db="EMBL/GenBank/DDBJ databases">
        <title>First draft genome of Liparis tanakae, snailfish: a comprehensive survey of snailfish specific genes.</title>
        <authorList>
            <person name="Kim W."/>
            <person name="Song I."/>
            <person name="Jeong J.-H."/>
            <person name="Kim D."/>
            <person name="Kim S."/>
            <person name="Ryu S."/>
            <person name="Song J.Y."/>
            <person name="Lee S.K."/>
        </authorList>
    </citation>
    <scope>NUCLEOTIDE SEQUENCE [LARGE SCALE GENOMIC DNA]</scope>
    <source>
        <tissue evidence="2">Muscle</tissue>
    </source>
</reference>
<dbReference type="EMBL" id="SRLO01002405">
    <property type="protein sequence ID" value="TNN32979.1"/>
    <property type="molecule type" value="Genomic_DNA"/>
</dbReference>
<evidence type="ECO:0000313" key="3">
    <source>
        <dbReference type="Proteomes" id="UP000314294"/>
    </source>
</evidence>
<evidence type="ECO:0000313" key="2">
    <source>
        <dbReference type="EMBL" id="TNN32979.1"/>
    </source>
</evidence>
<organism evidence="2 3">
    <name type="scientific">Liparis tanakae</name>
    <name type="common">Tanaka's snailfish</name>
    <dbReference type="NCBI Taxonomy" id="230148"/>
    <lineage>
        <taxon>Eukaryota</taxon>
        <taxon>Metazoa</taxon>
        <taxon>Chordata</taxon>
        <taxon>Craniata</taxon>
        <taxon>Vertebrata</taxon>
        <taxon>Euteleostomi</taxon>
        <taxon>Actinopterygii</taxon>
        <taxon>Neopterygii</taxon>
        <taxon>Teleostei</taxon>
        <taxon>Neoteleostei</taxon>
        <taxon>Acanthomorphata</taxon>
        <taxon>Eupercaria</taxon>
        <taxon>Perciformes</taxon>
        <taxon>Cottioidei</taxon>
        <taxon>Cottales</taxon>
        <taxon>Liparidae</taxon>
        <taxon>Liparis</taxon>
    </lineage>
</organism>
<name>A0A4Z2EVZ2_9TELE</name>
<keyword evidence="3" id="KW-1185">Reference proteome</keyword>
<dbReference type="Proteomes" id="UP000314294">
    <property type="component" value="Unassembled WGS sequence"/>
</dbReference>
<protein>
    <submittedName>
        <fullName evidence="2">Uncharacterized protein</fullName>
    </submittedName>
</protein>
<dbReference type="AlphaFoldDB" id="A0A4Z2EVZ2"/>
<proteinExistence type="predicted"/>
<evidence type="ECO:0000256" key="1">
    <source>
        <dbReference type="SAM" id="MobiDB-lite"/>
    </source>
</evidence>
<comment type="caution">
    <text evidence="2">The sequence shown here is derived from an EMBL/GenBank/DDBJ whole genome shotgun (WGS) entry which is preliminary data.</text>
</comment>
<sequence>MSALTTGIGKKLPRSIIRHAKSSQPLSGDLPCNDPPKIGASPTLLDTVSPPPLHLQKTPGETPGARVSRSPRNIWARRAGPAASRFTPCAPGADEGVHVAMAPLEEHVGPRLPEQDLQDLVDVLVLAQGEVGGSENVVSLQRLQQKVVPDARDAVRGVRGLRRAGGPEVGAEALVRLGGPQAGQVFEIVRFVPRSPIT</sequence>
<gene>
    <name evidence="2" type="ORF">EYF80_056857</name>
</gene>
<accession>A0A4Z2EVZ2</accession>
<feature type="region of interest" description="Disordered" evidence="1">
    <location>
        <begin position="22"/>
        <end position="69"/>
    </location>
</feature>